<dbReference type="EMBL" id="MEXH01000003">
    <property type="protein sequence ID" value="OGC92918.1"/>
    <property type="molecule type" value="Genomic_DNA"/>
</dbReference>
<gene>
    <name evidence="2" type="ORF">A2876_03705</name>
</gene>
<accession>A0A1F4YGA5</accession>
<evidence type="ECO:0000313" key="2">
    <source>
        <dbReference type="EMBL" id="OGC92918.1"/>
    </source>
</evidence>
<evidence type="ECO:0000256" key="1">
    <source>
        <dbReference type="SAM" id="Phobius"/>
    </source>
</evidence>
<feature type="transmembrane region" description="Helical" evidence="1">
    <location>
        <begin position="102"/>
        <end position="119"/>
    </location>
</feature>
<proteinExistence type="predicted"/>
<protein>
    <submittedName>
        <fullName evidence="2">Uncharacterized protein</fullName>
    </submittedName>
</protein>
<feature type="transmembrane region" description="Helical" evidence="1">
    <location>
        <begin position="41"/>
        <end position="62"/>
    </location>
</feature>
<keyword evidence="1" id="KW-0812">Transmembrane</keyword>
<reference evidence="2 3" key="1">
    <citation type="journal article" date="2016" name="Nat. Commun.">
        <title>Thousands of microbial genomes shed light on interconnected biogeochemical processes in an aquifer system.</title>
        <authorList>
            <person name="Anantharaman K."/>
            <person name="Brown C.T."/>
            <person name="Hug L.A."/>
            <person name="Sharon I."/>
            <person name="Castelle C.J."/>
            <person name="Probst A.J."/>
            <person name="Thomas B.C."/>
            <person name="Singh A."/>
            <person name="Wilkins M.J."/>
            <person name="Karaoz U."/>
            <person name="Brodie E.L."/>
            <person name="Williams K.H."/>
            <person name="Hubbard S.S."/>
            <person name="Banfield J.F."/>
        </authorList>
    </citation>
    <scope>NUCLEOTIDE SEQUENCE [LARGE SCALE GENOMIC DNA]</scope>
</reference>
<feature type="transmembrane region" description="Helical" evidence="1">
    <location>
        <begin position="74"/>
        <end position="96"/>
    </location>
</feature>
<dbReference type="Proteomes" id="UP000178176">
    <property type="component" value="Unassembled WGS sequence"/>
</dbReference>
<name>A0A1F4YGA5_9BACT</name>
<comment type="caution">
    <text evidence="2">The sequence shown here is derived from an EMBL/GenBank/DDBJ whole genome shotgun (WGS) entry which is preliminary data.</text>
</comment>
<organism evidence="2 3">
    <name type="scientific">Candidatus Amesbacteria bacterium RIFCSPHIGHO2_01_FULL_48_32b</name>
    <dbReference type="NCBI Taxonomy" id="1797253"/>
    <lineage>
        <taxon>Bacteria</taxon>
        <taxon>Candidatus Amesiibacteriota</taxon>
    </lineage>
</organism>
<evidence type="ECO:0000313" key="3">
    <source>
        <dbReference type="Proteomes" id="UP000178176"/>
    </source>
</evidence>
<keyword evidence="1" id="KW-0472">Membrane</keyword>
<sequence>MYNHLLYLVYWGVNAVVIYAAGSLSGGAVELGVNKFVPLEAAVYGGFWMTFIVWTVWDFAIARGYKLGTGMTGMVYFLAANVLGMWAVTKLGVITGIRISDWLWLVGMALVCNFAQRLVRERLAGKVKPFV</sequence>
<feature type="transmembrane region" description="Helical" evidence="1">
    <location>
        <begin position="7"/>
        <end position="29"/>
    </location>
</feature>
<dbReference type="AlphaFoldDB" id="A0A1F4YGA5"/>
<keyword evidence="1" id="KW-1133">Transmembrane helix</keyword>